<name>A0AAD9YJJ5_COLKA</name>
<accession>A0AAD9YJJ5</accession>
<reference evidence="1" key="1">
    <citation type="submission" date="2023-02" db="EMBL/GenBank/DDBJ databases">
        <title>Colletotrichum kahawae CIFC_Que2 genome sequencing and assembly.</title>
        <authorList>
            <person name="Baroncelli R."/>
        </authorList>
    </citation>
    <scope>NUCLEOTIDE SEQUENCE</scope>
    <source>
        <strain evidence="1">CIFC_Que2</strain>
    </source>
</reference>
<keyword evidence="2" id="KW-1185">Reference proteome</keyword>
<sequence>MWRAFAALVVRRGIPRHAISKKISRTPVIDSGQ</sequence>
<protein>
    <submittedName>
        <fullName evidence="1">Uncharacterized protein</fullName>
    </submittedName>
</protein>
<evidence type="ECO:0000313" key="2">
    <source>
        <dbReference type="Proteomes" id="UP001281614"/>
    </source>
</evidence>
<evidence type="ECO:0000313" key="1">
    <source>
        <dbReference type="EMBL" id="KAK2768090.1"/>
    </source>
</evidence>
<dbReference type="AlphaFoldDB" id="A0AAD9YJJ5"/>
<organism evidence="1 2">
    <name type="scientific">Colletotrichum kahawae</name>
    <name type="common">Coffee berry disease fungus</name>
    <dbReference type="NCBI Taxonomy" id="34407"/>
    <lineage>
        <taxon>Eukaryota</taxon>
        <taxon>Fungi</taxon>
        <taxon>Dikarya</taxon>
        <taxon>Ascomycota</taxon>
        <taxon>Pezizomycotina</taxon>
        <taxon>Sordariomycetes</taxon>
        <taxon>Hypocreomycetidae</taxon>
        <taxon>Glomerellales</taxon>
        <taxon>Glomerellaceae</taxon>
        <taxon>Colletotrichum</taxon>
        <taxon>Colletotrichum gloeosporioides species complex</taxon>
    </lineage>
</organism>
<gene>
    <name evidence="1" type="ORF">CKAH01_04658</name>
</gene>
<comment type="caution">
    <text evidence="1">The sequence shown here is derived from an EMBL/GenBank/DDBJ whole genome shotgun (WGS) entry which is preliminary data.</text>
</comment>
<dbReference type="Proteomes" id="UP001281614">
    <property type="component" value="Unassembled WGS sequence"/>
</dbReference>
<dbReference type="EMBL" id="VYYT01000113">
    <property type="protein sequence ID" value="KAK2768090.1"/>
    <property type="molecule type" value="Genomic_DNA"/>
</dbReference>
<proteinExistence type="predicted"/>